<gene>
    <name evidence="3" type="ORF">MGN01_25510</name>
</gene>
<dbReference type="EMBL" id="BJZV01000013">
    <property type="protein sequence ID" value="GEP10706.1"/>
    <property type="molecule type" value="Genomic_DNA"/>
</dbReference>
<dbReference type="Proteomes" id="UP000321750">
    <property type="component" value="Unassembled WGS sequence"/>
</dbReference>
<dbReference type="Pfam" id="PF10908">
    <property type="entry name" value="Tlde1_dom"/>
    <property type="match status" value="1"/>
</dbReference>
<evidence type="ECO:0000313" key="3">
    <source>
        <dbReference type="EMBL" id="GEP10706.1"/>
    </source>
</evidence>
<comment type="caution">
    <text evidence="3">The sequence shown here is derived from an EMBL/GenBank/DDBJ whole genome shotgun (WGS) entry which is preliminary data.</text>
</comment>
<evidence type="ECO:0000313" key="4">
    <source>
        <dbReference type="Proteomes" id="UP000321750"/>
    </source>
</evidence>
<dbReference type="InterPro" id="IPR021225">
    <property type="entry name" value="Tlde1_dom"/>
</dbReference>
<feature type="region of interest" description="Disordered" evidence="1">
    <location>
        <begin position="149"/>
        <end position="171"/>
    </location>
</feature>
<evidence type="ECO:0000256" key="1">
    <source>
        <dbReference type="SAM" id="MobiDB-lite"/>
    </source>
</evidence>
<accession>A0A512JL72</accession>
<reference evidence="3 4" key="1">
    <citation type="submission" date="2019-07" db="EMBL/GenBank/DDBJ databases">
        <title>Whole genome shotgun sequence of Methylobacterium gnaphalii NBRC 107716.</title>
        <authorList>
            <person name="Hosoyama A."/>
            <person name="Uohara A."/>
            <person name="Ohji S."/>
            <person name="Ichikawa N."/>
        </authorList>
    </citation>
    <scope>NUCLEOTIDE SEQUENCE [LARGE SCALE GENOMIC DNA]</scope>
    <source>
        <strain evidence="3 4">NBRC 107716</strain>
    </source>
</reference>
<feature type="domain" description="Tlde1" evidence="2">
    <location>
        <begin position="254"/>
        <end position="358"/>
    </location>
</feature>
<feature type="compositionally biased region" description="Low complexity" evidence="1">
    <location>
        <begin position="160"/>
        <end position="171"/>
    </location>
</feature>
<protein>
    <recommendedName>
        <fullName evidence="2">Tlde1 domain-containing protein</fullName>
    </recommendedName>
</protein>
<name>A0A512JL72_9HYPH</name>
<sequence length="380" mass="39551">MTKFPEPSVAEISRLSGRSPILLRGTLVALAGLGIVGGLTHSSRLAPSDSESAASQAVAEMRLSLPALDYEAINILRSALIAQNAPPVPEPEPVRSIAAVTGSNATPEIGEAETADPFTQQAMVEPPPAAEPDPAATDLQTGDRLVQTVPLPVPRPPELRGPNPLQYSRRSSRRVAAVAPAAPAPQEDTRSFFDKVFGITPEPQSPALAYAALNQPPVASAIPRQAAPTPPPAGGGVAVYDISARVVTLPNGEKLEAHSGLGDHMDNPNSVAIKMRGSTPPGVYDLTEREQLFHGVRAIRLNPVGGPGAIYGRAGLLAHTFMLGPSGASNGCISFRDYNKFLQAYLSGQVARVVVVPGNGQDAVPAIASRRTVRTAKAGD</sequence>
<proteinExistence type="predicted"/>
<dbReference type="AlphaFoldDB" id="A0A512JL72"/>
<evidence type="ECO:0000259" key="2">
    <source>
        <dbReference type="Pfam" id="PF10908"/>
    </source>
</evidence>
<dbReference type="RefSeq" id="WP_238257570.1">
    <property type="nucleotide sequence ID" value="NZ_BJZV01000013.1"/>
</dbReference>
<keyword evidence="4" id="KW-1185">Reference proteome</keyword>
<organism evidence="3 4">
    <name type="scientific">Methylobacterium gnaphalii</name>
    <dbReference type="NCBI Taxonomy" id="1010610"/>
    <lineage>
        <taxon>Bacteria</taxon>
        <taxon>Pseudomonadati</taxon>
        <taxon>Pseudomonadota</taxon>
        <taxon>Alphaproteobacteria</taxon>
        <taxon>Hyphomicrobiales</taxon>
        <taxon>Methylobacteriaceae</taxon>
        <taxon>Methylobacterium</taxon>
    </lineage>
</organism>